<dbReference type="Proteomes" id="UP001219525">
    <property type="component" value="Unassembled WGS sequence"/>
</dbReference>
<feature type="coiled-coil region" evidence="1">
    <location>
        <begin position="324"/>
        <end position="351"/>
    </location>
</feature>
<evidence type="ECO:0000313" key="4">
    <source>
        <dbReference type="Proteomes" id="UP001219525"/>
    </source>
</evidence>
<feature type="region of interest" description="Disordered" evidence="2">
    <location>
        <begin position="1074"/>
        <end position="1095"/>
    </location>
</feature>
<accession>A0AAD6V6B9</accession>
<name>A0AAD6V6B9_9AGAR</name>
<feature type="compositionally biased region" description="Basic and acidic residues" evidence="2">
    <location>
        <begin position="748"/>
        <end position="761"/>
    </location>
</feature>
<feature type="compositionally biased region" description="Basic and acidic residues" evidence="2">
    <location>
        <begin position="485"/>
        <end position="498"/>
    </location>
</feature>
<protein>
    <submittedName>
        <fullName evidence="3">Uncharacterized protein</fullName>
    </submittedName>
</protein>
<feature type="region of interest" description="Disordered" evidence="2">
    <location>
        <begin position="470"/>
        <end position="551"/>
    </location>
</feature>
<feature type="coiled-coil region" evidence="1">
    <location>
        <begin position="146"/>
        <end position="270"/>
    </location>
</feature>
<evidence type="ECO:0000313" key="3">
    <source>
        <dbReference type="EMBL" id="KAJ7201025.1"/>
    </source>
</evidence>
<sequence>MDYLRMSLAFCKLRLRGQIRSRSEASERLLALRNQGPSKERQELESQLREDALFQSRMEELRQSMLPRLEEILRELLKCRRQIYLPNEGRAQLAINILCEEILSKGLKGAQHFVTYVYGNQETADREQFIRWHENASAQQESSMRTVALREKVIDLKAKLANCEKKLKDQGSDGDLKKLQQDRAADLEKIEKLEDERAADLRKIRNLEKQQGDNITAREAARAELERVRSELQRVLNRSKEGESKQEAILEATKAELDSVRSDLRHVQIKLAESKKRESMHEAELEATKVDLESVCSVAKRAREMLEDERKHATTLRLDVERRTLEANAELEHVRSELKHAQTELKAERDRSTEAAFKYQADLKTAEVELGASRSELQCVHLCLDKERDNSRSGRHEYQTTLYARKAEIEHAHSGLQRMRAELDAERDRSTKAESELKAELDCALSTKSDALCSMKELETEMKQLKNNAAATKNLPHSEALKGTFDGERLHREGRDSTTPEYLINPESEQSSSALQDAYGSSAPASPAVPASEPEPVARPLKTPRLSAKHKYATQPNTFKIEYVGLLADSPEALQLPEPPEGKSWLDYYKQHELETLSEAQSSKADGQKVALGPPRSGKNRCITCLLSSGAKCLDAKPEDIDDTYAFRGESVDDKGQPQCQSFLDQAVLNRKVPGRWMGDGAEEFTAKYVAPPVVRRPHKKVNPNDHAAVVASMILAPKLCWKNWERAAPNLRLVRGQTKDKLITAASRKSETRVASRETTTENSSVSSPVLIPTAPLPESLSSHLEAIENCIRSSDGLSDISIPNIKPIMFRQLADKLDADRKFRLEYYRDREVVTVKWPSNAHEGYKPLISALMDVAQHDINFSCETNSDIRFVDGPHKGTTAVPDFGFGKYPTNSTADMEYIIILESGYSQPTTKLRDRARMWLTLPTVISVITIDFCTKQFGYPKSNPGHKMVPLSRIAFGKQARSLLEAITVGGETWAHPITAIELTLYVQRSGRRIHRYIMDLKQSQTEIDASLGAVFSTATGRDTFDESNSDKHPFHINWSKLYEQLHLRRTTDSFNRYREWIDESSASASQPTVAPPAPKRVSASELQEFIKRPRVT</sequence>
<evidence type="ECO:0000256" key="2">
    <source>
        <dbReference type="SAM" id="MobiDB-lite"/>
    </source>
</evidence>
<organism evidence="3 4">
    <name type="scientific">Mycena pura</name>
    <dbReference type="NCBI Taxonomy" id="153505"/>
    <lineage>
        <taxon>Eukaryota</taxon>
        <taxon>Fungi</taxon>
        <taxon>Dikarya</taxon>
        <taxon>Basidiomycota</taxon>
        <taxon>Agaricomycotina</taxon>
        <taxon>Agaricomycetes</taxon>
        <taxon>Agaricomycetidae</taxon>
        <taxon>Agaricales</taxon>
        <taxon>Marasmiineae</taxon>
        <taxon>Mycenaceae</taxon>
        <taxon>Mycena</taxon>
    </lineage>
</organism>
<evidence type="ECO:0000256" key="1">
    <source>
        <dbReference type="SAM" id="Coils"/>
    </source>
</evidence>
<keyword evidence="4" id="KW-1185">Reference proteome</keyword>
<dbReference type="AlphaFoldDB" id="A0AAD6V6B9"/>
<gene>
    <name evidence="3" type="ORF">GGX14DRAFT_400225</name>
</gene>
<feature type="region of interest" description="Disordered" evidence="2">
    <location>
        <begin position="748"/>
        <end position="772"/>
    </location>
</feature>
<dbReference type="EMBL" id="JARJCW010000060">
    <property type="protein sequence ID" value="KAJ7201025.1"/>
    <property type="molecule type" value="Genomic_DNA"/>
</dbReference>
<keyword evidence="1" id="KW-0175">Coiled coil</keyword>
<reference evidence="3" key="1">
    <citation type="submission" date="2023-03" db="EMBL/GenBank/DDBJ databases">
        <title>Massive genome expansion in bonnet fungi (Mycena s.s.) driven by repeated elements and novel gene families across ecological guilds.</title>
        <authorList>
            <consortium name="Lawrence Berkeley National Laboratory"/>
            <person name="Harder C.B."/>
            <person name="Miyauchi S."/>
            <person name="Viragh M."/>
            <person name="Kuo A."/>
            <person name="Thoen E."/>
            <person name="Andreopoulos B."/>
            <person name="Lu D."/>
            <person name="Skrede I."/>
            <person name="Drula E."/>
            <person name="Henrissat B."/>
            <person name="Morin E."/>
            <person name="Kohler A."/>
            <person name="Barry K."/>
            <person name="LaButti K."/>
            <person name="Morin E."/>
            <person name="Salamov A."/>
            <person name="Lipzen A."/>
            <person name="Mereny Z."/>
            <person name="Hegedus B."/>
            <person name="Baldrian P."/>
            <person name="Stursova M."/>
            <person name="Weitz H."/>
            <person name="Taylor A."/>
            <person name="Grigoriev I.V."/>
            <person name="Nagy L.G."/>
            <person name="Martin F."/>
            <person name="Kauserud H."/>
        </authorList>
    </citation>
    <scope>NUCLEOTIDE SEQUENCE</scope>
    <source>
        <strain evidence="3">9144</strain>
    </source>
</reference>
<comment type="caution">
    <text evidence="3">The sequence shown here is derived from an EMBL/GenBank/DDBJ whole genome shotgun (WGS) entry which is preliminary data.</text>
</comment>
<feature type="compositionally biased region" description="Low complexity" evidence="2">
    <location>
        <begin position="521"/>
        <end position="535"/>
    </location>
</feature>
<proteinExistence type="predicted"/>